<evidence type="ECO:0008006" key="3">
    <source>
        <dbReference type="Google" id="ProtNLM"/>
    </source>
</evidence>
<dbReference type="InterPro" id="IPR038084">
    <property type="entry name" value="PduO/GlcC-like_sf"/>
</dbReference>
<evidence type="ECO:0000313" key="1">
    <source>
        <dbReference type="EMBL" id="QEC66517.1"/>
    </source>
</evidence>
<dbReference type="AlphaFoldDB" id="A0A5B8V4V6"/>
<dbReference type="OrthoDB" id="1350891at2"/>
<dbReference type="Proteomes" id="UP000321533">
    <property type="component" value="Chromosome"/>
</dbReference>
<organism evidence="1 2">
    <name type="scientific">Panacibacter ginsenosidivorans</name>
    <dbReference type="NCBI Taxonomy" id="1813871"/>
    <lineage>
        <taxon>Bacteria</taxon>
        <taxon>Pseudomonadati</taxon>
        <taxon>Bacteroidota</taxon>
        <taxon>Chitinophagia</taxon>
        <taxon>Chitinophagales</taxon>
        <taxon>Chitinophagaceae</taxon>
        <taxon>Panacibacter</taxon>
    </lineage>
</organism>
<sequence>MPSQELIQLIQNILIEAGKLIPHYMQNKEDERIAHGSCAACIIDEEGNVYGKLYGTNKIRARESYRVAWTKASQVWITGLRTGEYEKKFFNNEIEECGIEVPDLIGWEGGQPLTLKNGIKLSVGFSGIRGINDLEIMVKALDIADK</sequence>
<accession>A0A5B8V4V6</accession>
<protein>
    <recommendedName>
        <fullName evidence="3">Heme-binding protein</fullName>
    </recommendedName>
</protein>
<dbReference type="Gene3D" id="3.30.450.150">
    <property type="entry name" value="Haem-degrading domain"/>
    <property type="match status" value="1"/>
</dbReference>
<reference evidence="1 2" key="1">
    <citation type="journal article" date="2016" name="Int. J. Syst. Evol. Microbiol.">
        <title>Panacibacter ginsenosidivorans gen. nov., sp. nov., with ginsenoside converting activity isolated from soil of a ginseng field.</title>
        <authorList>
            <person name="Siddiqi M.Z."/>
            <person name="Muhammad Shafi S."/>
            <person name="Choi K.D."/>
            <person name="Im W.T."/>
        </authorList>
    </citation>
    <scope>NUCLEOTIDE SEQUENCE [LARGE SCALE GENOMIC DNA]</scope>
    <source>
        <strain evidence="1 2">Gsoil1550</strain>
    </source>
</reference>
<gene>
    <name evidence="1" type="ORF">FRZ67_04110</name>
</gene>
<name>A0A5B8V4V6_9BACT</name>
<dbReference type="RefSeq" id="WP_147188317.1">
    <property type="nucleotide sequence ID" value="NZ_CP042435.1"/>
</dbReference>
<evidence type="ECO:0000313" key="2">
    <source>
        <dbReference type="Proteomes" id="UP000321533"/>
    </source>
</evidence>
<dbReference type="SUPFAM" id="SSF143744">
    <property type="entry name" value="GlcG-like"/>
    <property type="match status" value="1"/>
</dbReference>
<dbReference type="EMBL" id="CP042435">
    <property type="protein sequence ID" value="QEC66517.1"/>
    <property type="molecule type" value="Genomic_DNA"/>
</dbReference>
<dbReference type="KEGG" id="pgin:FRZ67_04110"/>
<keyword evidence="2" id="KW-1185">Reference proteome</keyword>
<proteinExistence type="predicted"/>